<evidence type="ECO:0000313" key="2">
    <source>
        <dbReference type="Proteomes" id="UP000287033"/>
    </source>
</evidence>
<dbReference type="OrthoDB" id="8947116at2759"/>
<protein>
    <submittedName>
        <fullName evidence="1">Uncharacterized protein</fullName>
    </submittedName>
</protein>
<dbReference type="Proteomes" id="UP000287033">
    <property type="component" value="Unassembled WGS sequence"/>
</dbReference>
<feature type="non-terminal residue" evidence="1">
    <location>
        <position position="1"/>
    </location>
</feature>
<dbReference type="EMBL" id="BEZZ01076720">
    <property type="protein sequence ID" value="GCC42125.1"/>
    <property type="molecule type" value="Genomic_DNA"/>
</dbReference>
<dbReference type="GO" id="GO:0006511">
    <property type="term" value="P:ubiquitin-dependent protein catabolic process"/>
    <property type="evidence" value="ECO:0007669"/>
    <property type="project" value="TreeGrafter"/>
</dbReference>
<dbReference type="InterPro" id="IPR031248">
    <property type="entry name" value="RNF213"/>
</dbReference>
<dbReference type="GO" id="GO:0005730">
    <property type="term" value="C:nucleolus"/>
    <property type="evidence" value="ECO:0007669"/>
    <property type="project" value="TreeGrafter"/>
</dbReference>
<dbReference type="GO" id="GO:2000051">
    <property type="term" value="P:negative regulation of non-canonical Wnt signaling pathway"/>
    <property type="evidence" value="ECO:0007669"/>
    <property type="project" value="TreeGrafter"/>
</dbReference>
<dbReference type="GO" id="GO:0004842">
    <property type="term" value="F:ubiquitin-protein transferase activity"/>
    <property type="evidence" value="ECO:0007669"/>
    <property type="project" value="InterPro"/>
</dbReference>
<evidence type="ECO:0000313" key="1">
    <source>
        <dbReference type="EMBL" id="GCC42125.1"/>
    </source>
</evidence>
<dbReference type="AlphaFoldDB" id="A0A401THL2"/>
<proteinExistence type="predicted"/>
<accession>A0A401THL2</accession>
<dbReference type="GO" id="GO:0002040">
    <property type="term" value="P:sprouting angiogenesis"/>
    <property type="evidence" value="ECO:0007669"/>
    <property type="project" value="TreeGrafter"/>
</dbReference>
<organism evidence="1 2">
    <name type="scientific">Chiloscyllium punctatum</name>
    <name type="common">Brownbanded bambooshark</name>
    <name type="synonym">Hemiscyllium punctatum</name>
    <dbReference type="NCBI Taxonomy" id="137246"/>
    <lineage>
        <taxon>Eukaryota</taxon>
        <taxon>Metazoa</taxon>
        <taxon>Chordata</taxon>
        <taxon>Craniata</taxon>
        <taxon>Vertebrata</taxon>
        <taxon>Chondrichthyes</taxon>
        <taxon>Elasmobranchii</taxon>
        <taxon>Galeomorphii</taxon>
        <taxon>Galeoidea</taxon>
        <taxon>Orectolobiformes</taxon>
        <taxon>Hemiscylliidae</taxon>
        <taxon>Chiloscyllium</taxon>
    </lineage>
</organism>
<dbReference type="GO" id="GO:0016020">
    <property type="term" value="C:membrane"/>
    <property type="evidence" value="ECO:0007669"/>
    <property type="project" value="TreeGrafter"/>
</dbReference>
<name>A0A401THL2_CHIPU</name>
<dbReference type="GO" id="GO:0016887">
    <property type="term" value="F:ATP hydrolysis activity"/>
    <property type="evidence" value="ECO:0007669"/>
    <property type="project" value="InterPro"/>
</dbReference>
<dbReference type="PANTHER" id="PTHR22605">
    <property type="entry name" value="RZ-TYPE DOMAIN-CONTAINING PROTEIN"/>
    <property type="match status" value="1"/>
</dbReference>
<dbReference type="PANTHER" id="PTHR22605:SF16">
    <property type="entry name" value="E3 UBIQUITIN-PROTEIN LIGASE RNF213"/>
    <property type="match status" value="1"/>
</dbReference>
<comment type="caution">
    <text evidence="1">The sequence shown here is derived from an EMBL/GenBank/DDBJ whole genome shotgun (WGS) entry which is preliminary data.</text>
</comment>
<dbReference type="STRING" id="137246.A0A401THL2"/>
<dbReference type="GO" id="GO:0005829">
    <property type="term" value="C:cytosol"/>
    <property type="evidence" value="ECO:0007669"/>
    <property type="project" value="TreeGrafter"/>
</dbReference>
<reference evidence="1 2" key="1">
    <citation type="journal article" date="2018" name="Nat. Ecol. Evol.">
        <title>Shark genomes provide insights into elasmobranch evolution and the origin of vertebrates.</title>
        <authorList>
            <person name="Hara Y"/>
            <person name="Yamaguchi K"/>
            <person name="Onimaru K"/>
            <person name="Kadota M"/>
            <person name="Koyanagi M"/>
            <person name="Keeley SD"/>
            <person name="Tatsumi K"/>
            <person name="Tanaka K"/>
            <person name="Motone F"/>
            <person name="Kageyama Y"/>
            <person name="Nozu R"/>
            <person name="Adachi N"/>
            <person name="Nishimura O"/>
            <person name="Nakagawa R"/>
            <person name="Tanegashima C"/>
            <person name="Kiyatake I"/>
            <person name="Matsumoto R"/>
            <person name="Murakumo K"/>
            <person name="Nishida K"/>
            <person name="Terakita A"/>
            <person name="Kuratani S"/>
            <person name="Sato K"/>
            <person name="Hyodo S Kuraku.S."/>
        </authorList>
    </citation>
    <scope>NUCLEOTIDE SEQUENCE [LARGE SCALE GENOMIC DNA]</scope>
</reference>
<sequence>EIEELEKLVGANVESKALSELVTIKQIKDLKPFPTQVTYFTLNEKVKQMAKNIHTFKDSHILQMCWEKEAKALDKEDVSDEEAEASELASSVSLKDVHTTIWEPCLDKYKEIFKKIKEGSLTFEEVSIIFKDFVDRYEDLRSDFKIMSGLEMSTKSNWIEKRIQQIREYHQLHLAVESAQIIMKAQNILNLTGNFNVLQTLILLVSYLLFLPWDLDITVVVC</sequence>
<gene>
    <name evidence="1" type="ORF">chiPu_0026315</name>
</gene>
<keyword evidence="2" id="KW-1185">Reference proteome</keyword>